<protein>
    <submittedName>
        <fullName evidence="2">HupE/UreJ family protein</fullName>
    </submittedName>
</protein>
<feature type="transmembrane region" description="Helical" evidence="1">
    <location>
        <begin position="68"/>
        <end position="89"/>
    </location>
</feature>
<keyword evidence="1" id="KW-0472">Membrane</keyword>
<feature type="transmembrane region" description="Helical" evidence="1">
    <location>
        <begin position="187"/>
        <end position="205"/>
    </location>
</feature>
<evidence type="ECO:0000256" key="1">
    <source>
        <dbReference type="SAM" id="Phobius"/>
    </source>
</evidence>
<dbReference type="InterPro" id="IPR007038">
    <property type="entry name" value="HupE_UreJ"/>
</dbReference>
<evidence type="ECO:0000313" key="3">
    <source>
        <dbReference type="Proteomes" id="UP001431010"/>
    </source>
</evidence>
<dbReference type="RefSeq" id="WP_231326587.1">
    <property type="nucleotide sequence ID" value="NZ_CP088156.1"/>
</dbReference>
<dbReference type="Proteomes" id="UP001431010">
    <property type="component" value="Chromosome"/>
</dbReference>
<proteinExistence type="predicted"/>
<evidence type="ECO:0000313" key="2">
    <source>
        <dbReference type="EMBL" id="UFZ07134.1"/>
    </source>
</evidence>
<keyword evidence="1" id="KW-0812">Transmembrane</keyword>
<dbReference type="EMBL" id="CP088156">
    <property type="protein sequence ID" value="UFZ07134.1"/>
    <property type="molecule type" value="Genomic_DNA"/>
</dbReference>
<keyword evidence="1" id="KW-1133">Transmembrane helix</keyword>
<gene>
    <name evidence="2" type="ORF">LQG66_12865</name>
</gene>
<name>A0ABY3RI62_9BRAD</name>
<feature type="transmembrane region" description="Helical" evidence="1">
    <location>
        <begin position="101"/>
        <end position="124"/>
    </location>
</feature>
<reference evidence="2" key="1">
    <citation type="journal article" date="2024" name="Antonie Van Leeuwenhoek">
        <title>Bradyrhizobium ontarionense sp. nov., a novel bacterial symbiont isolated from Aeschynomene indica (Indian jointvetch), harbours photosynthesis, nitrogen fixation and nitrous oxide (N2O) reductase genes.</title>
        <authorList>
            <person name="Bromfield E.S.P."/>
            <person name="Cloutier S."/>
        </authorList>
    </citation>
    <scope>NUCLEOTIDE SEQUENCE</scope>
    <source>
        <strain evidence="2">A19</strain>
    </source>
</reference>
<organism evidence="2 3">
    <name type="scientific">Bradyrhizobium ontarionense</name>
    <dbReference type="NCBI Taxonomy" id="2898149"/>
    <lineage>
        <taxon>Bacteria</taxon>
        <taxon>Pseudomonadati</taxon>
        <taxon>Pseudomonadota</taxon>
        <taxon>Alphaproteobacteria</taxon>
        <taxon>Hyphomicrobiales</taxon>
        <taxon>Nitrobacteraceae</taxon>
        <taxon>Bradyrhizobium</taxon>
    </lineage>
</organism>
<feature type="transmembrane region" description="Helical" evidence="1">
    <location>
        <begin position="145"/>
        <end position="167"/>
    </location>
</feature>
<sequence>MICRVRTLLLAATLLLTQVQIADAHIVSARLGDFYAGALHPLLTLQDVVVWAALGLLAGTMGAASGRWLVVVFPLGLCAGLALAVSAGVAPMPPIMDAATILILGLLLAASLRIPLALLCAMAFALGVMRGAANAGELLPQTDRLLYAAGLACAGYVVITLVMALALTFRRPDTEPASNWRGIAVRAVGGWVAAVGLMMAGLSLAS</sequence>
<dbReference type="Pfam" id="PF04955">
    <property type="entry name" value="HupE_UreJ"/>
    <property type="match status" value="1"/>
</dbReference>
<keyword evidence="3" id="KW-1185">Reference proteome</keyword>
<feature type="transmembrane region" description="Helical" evidence="1">
    <location>
        <begin position="34"/>
        <end position="56"/>
    </location>
</feature>
<accession>A0ABY3RI62</accession>